<evidence type="ECO:0000313" key="3">
    <source>
        <dbReference type="Proteomes" id="UP001286313"/>
    </source>
</evidence>
<sequence length="111" mass="12073">MPSPFPTPHLLNPHAIPPSPPPTRIPSTSHIPAIPLLPTTTTQIHSPSHIISPVTLMHLAARRRSHSHPSCNPTSLPSCNPTSPIMQPHLSPIMQPHLSPIMHPSFFTIIT</sequence>
<name>A0AAE1BUE2_PETCI</name>
<feature type="compositionally biased region" description="Polar residues" evidence="1">
    <location>
        <begin position="68"/>
        <end position="84"/>
    </location>
</feature>
<feature type="region of interest" description="Disordered" evidence="1">
    <location>
        <begin position="1"/>
        <end position="34"/>
    </location>
</feature>
<feature type="region of interest" description="Disordered" evidence="1">
    <location>
        <begin position="62"/>
        <end position="84"/>
    </location>
</feature>
<gene>
    <name evidence="2" type="ORF">Pcinc_037022</name>
</gene>
<protein>
    <submittedName>
        <fullName evidence="2">Uncharacterized protein</fullName>
    </submittedName>
</protein>
<organism evidence="2 3">
    <name type="scientific">Petrolisthes cinctipes</name>
    <name type="common">Flat porcelain crab</name>
    <dbReference type="NCBI Taxonomy" id="88211"/>
    <lineage>
        <taxon>Eukaryota</taxon>
        <taxon>Metazoa</taxon>
        <taxon>Ecdysozoa</taxon>
        <taxon>Arthropoda</taxon>
        <taxon>Crustacea</taxon>
        <taxon>Multicrustacea</taxon>
        <taxon>Malacostraca</taxon>
        <taxon>Eumalacostraca</taxon>
        <taxon>Eucarida</taxon>
        <taxon>Decapoda</taxon>
        <taxon>Pleocyemata</taxon>
        <taxon>Anomura</taxon>
        <taxon>Galatheoidea</taxon>
        <taxon>Porcellanidae</taxon>
        <taxon>Petrolisthes</taxon>
    </lineage>
</organism>
<dbReference type="AlphaFoldDB" id="A0AAE1BUE2"/>
<proteinExistence type="predicted"/>
<accession>A0AAE1BUE2</accession>
<reference evidence="2" key="1">
    <citation type="submission" date="2023-10" db="EMBL/GenBank/DDBJ databases">
        <title>Genome assemblies of two species of porcelain crab, Petrolisthes cinctipes and Petrolisthes manimaculis (Anomura: Porcellanidae).</title>
        <authorList>
            <person name="Angst P."/>
        </authorList>
    </citation>
    <scope>NUCLEOTIDE SEQUENCE</scope>
    <source>
        <strain evidence="2">PB745_01</strain>
        <tissue evidence="2">Gill</tissue>
    </source>
</reference>
<keyword evidence="3" id="KW-1185">Reference proteome</keyword>
<feature type="compositionally biased region" description="Low complexity" evidence="1">
    <location>
        <begin position="25"/>
        <end position="34"/>
    </location>
</feature>
<dbReference type="Proteomes" id="UP001286313">
    <property type="component" value="Unassembled WGS sequence"/>
</dbReference>
<evidence type="ECO:0000313" key="2">
    <source>
        <dbReference type="EMBL" id="KAK3856668.1"/>
    </source>
</evidence>
<dbReference type="EMBL" id="JAWQEG010005816">
    <property type="protein sequence ID" value="KAK3856668.1"/>
    <property type="molecule type" value="Genomic_DNA"/>
</dbReference>
<feature type="compositionally biased region" description="Pro residues" evidence="1">
    <location>
        <begin position="15"/>
        <end position="24"/>
    </location>
</feature>
<comment type="caution">
    <text evidence="2">The sequence shown here is derived from an EMBL/GenBank/DDBJ whole genome shotgun (WGS) entry which is preliminary data.</text>
</comment>
<evidence type="ECO:0000256" key="1">
    <source>
        <dbReference type="SAM" id="MobiDB-lite"/>
    </source>
</evidence>